<gene>
    <name evidence="2" type="ORF">B879_02300</name>
</gene>
<feature type="transmembrane region" description="Helical" evidence="1">
    <location>
        <begin position="7"/>
        <end position="30"/>
    </location>
</feature>
<dbReference type="AlphaFoldDB" id="K1LA21"/>
<dbReference type="RefSeq" id="WP_009185329.1">
    <property type="nucleotide sequence ID" value="NZ_AMGM01000033.1"/>
</dbReference>
<keyword evidence="1" id="KW-1133">Transmembrane helix</keyword>
<keyword evidence="1" id="KW-0812">Transmembrane</keyword>
<evidence type="ECO:0000313" key="2">
    <source>
        <dbReference type="EMBL" id="EKB49112.1"/>
    </source>
</evidence>
<evidence type="ECO:0000256" key="1">
    <source>
        <dbReference type="SAM" id="Phobius"/>
    </source>
</evidence>
<reference evidence="2 3" key="1">
    <citation type="journal article" date="2012" name="J. Bacteriol.">
        <title>Draft Genome Sequence of Cecembia lonarensis Strain LW9T, Isolated from Lonar Lake, a Haloalkaline Lake in India.</title>
        <authorList>
            <person name="Shivaji S."/>
            <person name="Ara S."/>
            <person name="Singh A."/>
            <person name="Pinnaka A.K."/>
        </authorList>
    </citation>
    <scope>NUCLEOTIDE SEQUENCE [LARGE SCALE GENOMIC DNA]</scope>
    <source>
        <strain evidence="2 3">LW9</strain>
    </source>
</reference>
<dbReference type="EMBL" id="AMGM01000033">
    <property type="protein sequence ID" value="EKB49112.1"/>
    <property type="molecule type" value="Genomic_DNA"/>
</dbReference>
<evidence type="ECO:0000313" key="3">
    <source>
        <dbReference type="Proteomes" id="UP000004478"/>
    </source>
</evidence>
<accession>K1LA21</accession>
<keyword evidence="3" id="KW-1185">Reference proteome</keyword>
<name>K1LA21_CECL9</name>
<dbReference type="Proteomes" id="UP000004478">
    <property type="component" value="Unassembled WGS sequence"/>
</dbReference>
<protein>
    <submittedName>
        <fullName evidence="2">Uncharacterized protein</fullName>
    </submittedName>
</protein>
<comment type="caution">
    <text evidence="2">The sequence shown here is derived from an EMBL/GenBank/DDBJ whole genome shotgun (WGS) entry which is preliminary data.</text>
</comment>
<sequence>MKILRNILPLISHLSLALMLTILANGVLFFHSHELDNGRIITHAHPILCSDLGDIDAHGHSEKELFFLDLLAHADYFVCDFSIAIPEIPVQEVDQVSAIYSHDFRLEVAVGFDLRGPPIYV</sequence>
<keyword evidence="1" id="KW-0472">Membrane</keyword>
<proteinExistence type="predicted"/>
<organism evidence="2 3">
    <name type="scientific">Cecembia lonarensis (strain CCUG 58316 / KCTC 22772 / LW9)</name>
    <dbReference type="NCBI Taxonomy" id="1225176"/>
    <lineage>
        <taxon>Bacteria</taxon>
        <taxon>Pseudomonadati</taxon>
        <taxon>Bacteroidota</taxon>
        <taxon>Cytophagia</taxon>
        <taxon>Cytophagales</taxon>
        <taxon>Cyclobacteriaceae</taxon>
        <taxon>Cecembia</taxon>
    </lineage>
</organism>